<comment type="caution">
    <text evidence="2">The sequence shown here is derived from an EMBL/GenBank/DDBJ whole genome shotgun (WGS) entry which is preliminary data.</text>
</comment>
<evidence type="ECO:0000313" key="2">
    <source>
        <dbReference type="EMBL" id="KZM72931.1"/>
    </source>
</evidence>
<accession>A0A164M167</accession>
<feature type="compositionally biased region" description="Low complexity" evidence="1">
    <location>
        <begin position="113"/>
        <end position="124"/>
    </location>
</feature>
<keyword evidence="3" id="KW-1185">Reference proteome</keyword>
<name>A0A164M167_9NOCA</name>
<gene>
    <name evidence="2" type="ORF">AWN90_29740</name>
</gene>
<proteinExistence type="predicted"/>
<dbReference type="AlphaFoldDB" id="A0A164M167"/>
<sequence>MLMSEQEWTMTSVVRPGRVAPDLDPLVAHRLSDGVSALAEANDRLVRDLFAAGLRMHLLDGGDAASDELRATVGTVLHEIDTVIRDAGLVTLANMARAHAVQADGASQRAMQSSSSSGSTGLVM</sequence>
<dbReference type="Proteomes" id="UP000076512">
    <property type="component" value="Unassembled WGS sequence"/>
</dbReference>
<evidence type="ECO:0000256" key="1">
    <source>
        <dbReference type="SAM" id="MobiDB-lite"/>
    </source>
</evidence>
<feature type="region of interest" description="Disordered" evidence="1">
    <location>
        <begin position="103"/>
        <end position="124"/>
    </location>
</feature>
<reference evidence="2 3" key="1">
    <citation type="submission" date="2016-04" db="EMBL/GenBank/DDBJ databases">
        <authorList>
            <person name="Evans L.H."/>
            <person name="Alamgir A."/>
            <person name="Owens N."/>
            <person name="Weber N.D."/>
            <person name="Virtaneva K."/>
            <person name="Barbian K."/>
            <person name="Babar A."/>
            <person name="Rosenke K."/>
        </authorList>
    </citation>
    <scope>NUCLEOTIDE SEQUENCE [LARGE SCALE GENOMIC DNA]</scope>
    <source>
        <strain evidence="2 3">IFM 0406</strain>
    </source>
</reference>
<evidence type="ECO:0000313" key="3">
    <source>
        <dbReference type="Proteomes" id="UP000076512"/>
    </source>
</evidence>
<dbReference type="EMBL" id="LWGR01000007">
    <property type="protein sequence ID" value="KZM72931.1"/>
    <property type="molecule type" value="Genomic_DNA"/>
</dbReference>
<protein>
    <submittedName>
        <fullName evidence="2">Uncharacterized protein</fullName>
    </submittedName>
</protein>
<organism evidence="2 3">
    <name type="scientific">Nocardia terpenica</name>
    <dbReference type="NCBI Taxonomy" id="455432"/>
    <lineage>
        <taxon>Bacteria</taxon>
        <taxon>Bacillati</taxon>
        <taxon>Actinomycetota</taxon>
        <taxon>Actinomycetes</taxon>
        <taxon>Mycobacteriales</taxon>
        <taxon>Nocardiaceae</taxon>
        <taxon>Nocardia</taxon>
    </lineage>
</organism>